<dbReference type="InterPro" id="IPR018484">
    <property type="entry name" value="FGGY_N"/>
</dbReference>
<evidence type="ECO:0000256" key="3">
    <source>
        <dbReference type="ARBA" id="ARBA00022777"/>
    </source>
</evidence>
<comment type="similarity">
    <text evidence="1">Belongs to the FGGY kinase family.</text>
</comment>
<evidence type="ECO:0000313" key="6">
    <source>
        <dbReference type="Proteomes" id="UP001148838"/>
    </source>
</evidence>
<dbReference type="SUPFAM" id="SSF53067">
    <property type="entry name" value="Actin-like ATPase domain"/>
    <property type="match status" value="1"/>
</dbReference>
<feature type="domain" description="Carbohydrate kinase FGGY N-terminal" evidence="4">
    <location>
        <begin position="9"/>
        <end position="108"/>
    </location>
</feature>
<accession>A0ABQ8SZ61</accession>
<proteinExistence type="inferred from homology"/>
<dbReference type="PANTHER" id="PTHR10196">
    <property type="entry name" value="SUGAR KINASE"/>
    <property type="match status" value="1"/>
</dbReference>
<evidence type="ECO:0000313" key="5">
    <source>
        <dbReference type="EMBL" id="KAJ4439099.1"/>
    </source>
</evidence>
<dbReference type="PANTHER" id="PTHR10196:SF67">
    <property type="entry name" value="SEDOHEPTULOKINASE"/>
    <property type="match status" value="1"/>
</dbReference>
<evidence type="ECO:0000256" key="2">
    <source>
        <dbReference type="ARBA" id="ARBA00022679"/>
    </source>
</evidence>
<evidence type="ECO:0000259" key="4">
    <source>
        <dbReference type="Pfam" id="PF00370"/>
    </source>
</evidence>
<comment type="caution">
    <text evidence="5">The sequence shown here is derived from an EMBL/GenBank/DDBJ whole genome shotgun (WGS) entry which is preliminary data.</text>
</comment>
<dbReference type="Proteomes" id="UP001148838">
    <property type="component" value="Unassembled WGS sequence"/>
</dbReference>
<keyword evidence="6" id="KW-1185">Reference proteome</keyword>
<sequence length="166" mass="18416">MSATEGNFVLGIDIGTTSVKVCIVDPNNKQVICKQAKDTQANVPSEMGSEGNKQDVPKIISALNSCVSRLPKDHLKQVGKIGICGQMHGIMLWCNKNDKKAWDCTETYMGCRFEVPKENVSALYTWQDSRCDRSFLDKLPVPRCHLAACSGYGCATLFWIAKNRRV</sequence>
<keyword evidence="3" id="KW-0418">Kinase</keyword>
<dbReference type="InterPro" id="IPR043129">
    <property type="entry name" value="ATPase_NBD"/>
</dbReference>
<dbReference type="Gene3D" id="3.30.420.40">
    <property type="match status" value="1"/>
</dbReference>
<dbReference type="Pfam" id="PF00370">
    <property type="entry name" value="FGGY_N"/>
    <property type="match status" value="1"/>
</dbReference>
<reference evidence="5 6" key="1">
    <citation type="journal article" date="2022" name="Allergy">
        <title>Genome assembly and annotation of Periplaneta americana reveal a comprehensive cockroach allergen profile.</title>
        <authorList>
            <person name="Wang L."/>
            <person name="Xiong Q."/>
            <person name="Saelim N."/>
            <person name="Wang L."/>
            <person name="Nong W."/>
            <person name="Wan A.T."/>
            <person name="Shi M."/>
            <person name="Liu X."/>
            <person name="Cao Q."/>
            <person name="Hui J.H.L."/>
            <person name="Sookrung N."/>
            <person name="Leung T.F."/>
            <person name="Tungtrongchitr A."/>
            <person name="Tsui S.K.W."/>
        </authorList>
    </citation>
    <scope>NUCLEOTIDE SEQUENCE [LARGE SCALE GENOMIC DNA]</scope>
    <source>
        <strain evidence="5">PWHHKU_190912</strain>
    </source>
</reference>
<dbReference type="EMBL" id="JAJSOF020000019">
    <property type="protein sequence ID" value="KAJ4439099.1"/>
    <property type="molecule type" value="Genomic_DNA"/>
</dbReference>
<evidence type="ECO:0000256" key="1">
    <source>
        <dbReference type="ARBA" id="ARBA00009156"/>
    </source>
</evidence>
<name>A0ABQ8SZ61_PERAM</name>
<organism evidence="5 6">
    <name type="scientific">Periplaneta americana</name>
    <name type="common">American cockroach</name>
    <name type="synonym">Blatta americana</name>
    <dbReference type="NCBI Taxonomy" id="6978"/>
    <lineage>
        <taxon>Eukaryota</taxon>
        <taxon>Metazoa</taxon>
        <taxon>Ecdysozoa</taxon>
        <taxon>Arthropoda</taxon>
        <taxon>Hexapoda</taxon>
        <taxon>Insecta</taxon>
        <taxon>Pterygota</taxon>
        <taxon>Neoptera</taxon>
        <taxon>Polyneoptera</taxon>
        <taxon>Dictyoptera</taxon>
        <taxon>Blattodea</taxon>
        <taxon>Blattoidea</taxon>
        <taxon>Blattidae</taxon>
        <taxon>Blattinae</taxon>
        <taxon>Periplaneta</taxon>
    </lineage>
</organism>
<protein>
    <recommendedName>
        <fullName evidence="4">Carbohydrate kinase FGGY N-terminal domain-containing protein</fullName>
    </recommendedName>
</protein>
<gene>
    <name evidence="5" type="ORF">ANN_15056</name>
</gene>
<keyword evidence="2" id="KW-0808">Transferase</keyword>